<dbReference type="Pfam" id="PF17991">
    <property type="entry name" value="Thioredoxin_10"/>
    <property type="match status" value="1"/>
</dbReference>
<keyword evidence="1" id="KW-1133">Transmembrane helix</keyword>
<dbReference type="InterPro" id="IPR050553">
    <property type="entry name" value="Thioredoxin_ResA/DsbE_sf"/>
</dbReference>
<dbReference type="Pfam" id="PF00578">
    <property type="entry name" value="AhpC-TSA"/>
    <property type="match status" value="1"/>
</dbReference>
<feature type="domain" description="Thioredoxin" evidence="2">
    <location>
        <begin position="251"/>
        <end position="402"/>
    </location>
</feature>
<feature type="transmembrane region" description="Helical" evidence="1">
    <location>
        <begin position="70"/>
        <end position="88"/>
    </location>
</feature>
<feature type="transmembrane region" description="Helical" evidence="1">
    <location>
        <begin position="159"/>
        <end position="179"/>
    </location>
</feature>
<dbReference type="Gene3D" id="2.60.120.260">
    <property type="entry name" value="Galactose-binding domain-like"/>
    <property type="match status" value="1"/>
</dbReference>
<keyword evidence="4" id="KW-1185">Reference proteome</keyword>
<dbReference type="PROSITE" id="PS51352">
    <property type="entry name" value="THIOREDOXIN_2"/>
    <property type="match status" value="1"/>
</dbReference>
<dbReference type="SUPFAM" id="SSF52833">
    <property type="entry name" value="Thioredoxin-like"/>
    <property type="match status" value="1"/>
</dbReference>
<accession>A0ABV9YZW8</accession>
<name>A0ABV9YZW8_9HYPH</name>
<dbReference type="CDD" id="cd03012">
    <property type="entry name" value="TlpA_like_DipZ_like"/>
    <property type="match status" value="1"/>
</dbReference>
<dbReference type="InterPro" id="IPR036249">
    <property type="entry name" value="Thioredoxin-like_sf"/>
</dbReference>
<dbReference type="InterPro" id="IPR041017">
    <property type="entry name" value="Thioredoxin_10"/>
</dbReference>
<reference evidence="4" key="1">
    <citation type="journal article" date="2019" name="Int. J. Syst. Evol. Microbiol.">
        <title>The Global Catalogue of Microorganisms (GCM) 10K type strain sequencing project: providing services to taxonomists for standard genome sequencing and annotation.</title>
        <authorList>
            <consortium name="The Broad Institute Genomics Platform"/>
            <consortium name="The Broad Institute Genome Sequencing Center for Infectious Disease"/>
            <person name="Wu L."/>
            <person name="Ma J."/>
        </authorList>
    </citation>
    <scope>NUCLEOTIDE SEQUENCE [LARGE SCALE GENOMIC DNA]</scope>
    <source>
        <strain evidence="4">CGMCC 1.16444</strain>
    </source>
</reference>
<sequence>MTLFLLSYLAGILTILSPCIWPVLPFVLARSDRPFRQGLLPLLAGMALTFAFVASLGAIAGGWAVAANQYARIAAVILLGLFGAGLLFPTLSERLTRPLVSLGARIAGAAERRRSEGSDVWPSMLLGVATGLLWAPCAGPVLALILTGAALLGPNSQSFLLLLAYAGGAATSLSLAFVAGGRLFAVLKRGLGFGDGLRRVAGALVLASVVVVGLGLDASLLAPLSANGTTRIEQKLLDLRGTSPAAGTRRASMAASLPIEGVLPSLSGAKEWLNSPPLAPEALRGKVVLVNFWTYSCINCLRTLPYVRAWAEKYRDQGLVVVGVHTPEFAFEKSVPNVLKATKDLGVGYPVAIDNDFSVWRAFDNSYWPALYFVDAEGQIRHHQFGEGNYDVSERVIQALLAEAGNRTAPVMPTALPASGTQAPADPVNLRSGETYLGYRNAANFVPSGGLVRDRSAAYRPASHLLNEWSLDGKWTVRGESAELDAPGGVIGHRFHARDLHLVLGSKTDGMPVRFRVTLDGKPPGDDRGSDVDAAGLGVVTDHRLYQLVRQSGPVADREFRIEFLDPGVQAYAFTFG</sequence>
<feature type="transmembrane region" description="Helical" evidence="1">
    <location>
        <begin position="40"/>
        <end position="64"/>
    </location>
</feature>
<evidence type="ECO:0000313" key="3">
    <source>
        <dbReference type="EMBL" id="MFC5067386.1"/>
    </source>
</evidence>
<dbReference type="EMBL" id="JBHSJF010000005">
    <property type="protein sequence ID" value="MFC5067386.1"/>
    <property type="molecule type" value="Genomic_DNA"/>
</dbReference>
<feature type="transmembrane region" description="Helical" evidence="1">
    <location>
        <begin position="6"/>
        <end position="28"/>
    </location>
</feature>
<protein>
    <submittedName>
        <fullName evidence="3">Cytochrome c biogenesis protein DipZ</fullName>
    </submittedName>
</protein>
<dbReference type="InterPro" id="IPR000866">
    <property type="entry name" value="AhpC/TSA"/>
</dbReference>
<dbReference type="PANTHER" id="PTHR42852:SF13">
    <property type="entry name" value="PROTEIN DIPZ"/>
    <property type="match status" value="1"/>
</dbReference>
<comment type="caution">
    <text evidence="3">The sequence shown here is derived from an EMBL/GenBank/DDBJ whole genome shotgun (WGS) entry which is preliminary data.</text>
</comment>
<keyword evidence="1" id="KW-0812">Transmembrane</keyword>
<proteinExistence type="predicted"/>
<organism evidence="3 4">
    <name type="scientific">Flaviflagellibacter deserti</name>
    <dbReference type="NCBI Taxonomy" id="2267266"/>
    <lineage>
        <taxon>Bacteria</taxon>
        <taxon>Pseudomonadati</taxon>
        <taxon>Pseudomonadota</taxon>
        <taxon>Alphaproteobacteria</taxon>
        <taxon>Hyphomicrobiales</taxon>
        <taxon>Flaviflagellibacter</taxon>
    </lineage>
</organism>
<evidence type="ECO:0000256" key="1">
    <source>
        <dbReference type="SAM" id="Phobius"/>
    </source>
</evidence>
<gene>
    <name evidence="3" type="ORF">ACFPFW_05085</name>
</gene>
<dbReference type="InterPro" id="IPR013766">
    <property type="entry name" value="Thioredoxin_domain"/>
</dbReference>
<dbReference type="Proteomes" id="UP001595796">
    <property type="component" value="Unassembled WGS sequence"/>
</dbReference>
<dbReference type="Gene3D" id="3.40.30.10">
    <property type="entry name" value="Glutaredoxin"/>
    <property type="match status" value="1"/>
</dbReference>
<feature type="transmembrane region" description="Helical" evidence="1">
    <location>
        <begin position="120"/>
        <end position="153"/>
    </location>
</feature>
<dbReference type="RefSeq" id="WP_114958459.1">
    <property type="nucleotide sequence ID" value="NZ_JBHSJF010000005.1"/>
</dbReference>
<dbReference type="PANTHER" id="PTHR42852">
    <property type="entry name" value="THIOL:DISULFIDE INTERCHANGE PROTEIN DSBE"/>
    <property type="match status" value="1"/>
</dbReference>
<keyword evidence="1" id="KW-0472">Membrane</keyword>
<evidence type="ECO:0000313" key="4">
    <source>
        <dbReference type="Proteomes" id="UP001595796"/>
    </source>
</evidence>
<evidence type="ECO:0000259" key="2">
    <source>
        <dbReference type="PROSITE" id="PS51352"/>
    </source>
</evidence>